<protein>
    <recommendedName>
        <fullName evidence="1">DUF6699 domain-containing protein</fullName>
    </recommendedName>
</protein>
<evidence type="ECO:0000313" key="3">
    <source>
        <dbReference type="Proteomes" id="UP001221142"/>
    </source>
</evidence>
<reference evidence="2" key="1">
    <citation type="submission" date="2023-03" db="EMBL/GenBank/DDBJ databases">
        <title>Massive genome expansion in bonnet fungi (Mycena s.s.) driven by repeated elements and novel gene families across ecological guilds.</title>
        <authorList>
            <consortium name="Lawrence Berkeley National Laboratory"/>
            <person name="Harder C.B."/>
            <person name="Miyauchi S."/>
            <person name="Viragh M."/>
            <person name="Kuo A."/>
            <person name="Thoen E."/>
            <person name="Andreopoulos B."/>
            <person name="Lu D."/>
            <person name="Skrede I."/>
            <person name="Drula E."/>
            <person name="Henrissat B."/>
            <person name="Morin E."/>
            <person name="Kohler A."/>
            <person name="Barry K."/>
            <person name="LaButti K."/>
            <person name="Morin E."/>
            <person name="Salamov A."/>
            <person name="Lipzen A."/>
            <person name="Mereny Z."/>
            <person name="Hegedus B."/>
            <person name="Baldrian P."/>
            <person name="Stursova M."/>
            <person name="Weitz H."/>
            <person name="Taylor A."/>
            <person name="Grigoriev I.V."/>
            <person name="Nagy L.G."/>
            <person name="Martin F."/>
            <person name="Kauserud H."/>
        </authorList>
    </citation>
    <scope>NUCLEOTIDE SEQUENCE</scope>
    <source>
        <strain evidence="2">9284</strain>
    </source>
</reference>
<keyword evidence="3" id="KW-1185">Reference proteome</keyword>
<sequence>MKATAKEVALKDESIVLNWPLVPYAERRHLNHPLVYYDIAFDPRDEANVKDNRKKHFLALPVRDRELPVSTHCKITEMVIECPHVGSLVVERPEGLRCIDVFYAIHCKYQKTPRKHEMPADRARYQRAFEQRCNDCPGLAEFNIRRVGFLRVDLLRGKRIFEGLKRSNGRWQLVFDSPAR</sequence>
<accession>A0AAD7CH94</accession>
<dbReference type="Proteomes" id="UP001221142">
    <property type="component" value="Unassembled WGS sequence"/>
</dbReference>
<dbReference type="InterPro" id="IPR046522">
    <property type="entry name" value="DUF6699"/>
</dbReference>
<evidence type="ECO:0000313" key="2">
    <source>
        <dbReference type="EMBL" id="KAJ7647218.1"/>
    </source>
</evidence>
<dbReference type="Pfam" id="PF20415">
    <property type="entry name" value="DUF6699"/>
    <property type="match status" value="1"/>
</dbReference>
<dbReference type="EMBL" id="JARKIF010000002">
    <property type="protein sequence ID" value="KAJ7647218.1"/>
    <property type="molecule type" value="Genomic_DNA"/>
</dbReference>
<organism evidence="2 3">
    <name type="scientific">Roridomyces roridus</name>
    <dbReference type="NCBI Taxonomy" id="1738132"/>
    <lineage>
        <taxon>Eukaryota</taxon>
        <taxon>Fungi</taxon>
        <taxon>Dikarya</taxon>
        <taxon>Basidiomycota</taxon>
        <taxon>Agaricomycotina</taxon>
        <taxon>Agaricomycetes</taxon>
        <taxon>Agaricomycetidae</taxon>
        <taxon>Agaricales</taxon>
        <taxon>Marasmiineae</taxon>
        <taxon>Mycenaceae</taxon>
        <taxon>Roridomyces</taxon>
    </lineage>
</organism>
<gene>
    <name evidence="2" type="ORF">FB45DRAFT_192361</name>
</gene>
<proteinExistence type="predicted"/>
<name>A0AAD7CH94_9AGAR</name>
<feature type="domain" description="DUF6699" evidence="1">
    <location>
        <begin position="36"/>
        <end position="167"/>
    </location>
</feature>
<comment type="caution">
    <text evidence="2">The sequence shown here is derived from an EMBL/GenBank/DDBJ whole genome shotgun (WGS) entry which is preliminary data.</text>
</comment>
<dbReference type="AlphaFoldDB" id="A0AAD7CH94"/>
<evidence type="ECO:0000259" key="1">
    <source>
        <dbReference type="Pfam" id="PF20415"/>
    </source>
</evidence>